<dbReference type="InterPro" id="IPR036237">
    <property type="entry name" value="Xyl_isomerase-like_sf"/>
</dbReference>
<dbReference type="InterPro" id="IPR013022">
    <property type="entry name" value="Xyl_isomerase-like_TIM-brl"/>
</dbReference>
<dbReference type="PANTHER" id="PTHR12110:SF53">
    <property type="entry name" value="BLR5974 PROTEIN"/>
    <property type="match status" value="1"/>
</dbReference>
<dbReference type="SUPFAM" id="SSF51658">
    <property type="entry name" value="Xylose isomerase-like"/>
    <property type="match status" value="1"/>
</dbReference>
<reference evidence="2 3" key="1">
    <citation type="journal article" date="2023" name="Microbiol. Spectr.">
        <title>Synergy between Genome Mining, Metabolomics, and Bioinformatics Uncovers Antibacterial Chlorinated Carbazole Alkaloids and Their Biosynthetic Gene Cluster from Streptomyces tubbatahanensis sp. nov., a Novel Actinomycete Isolated from Sulu Sea, Philippines.</title>
        <authorList>
            <person name="Tenebro C.P."/>
            <person name="Trono D.J.V.L."/>
            <person name="Balida L.A.P."/>
            <person name="Bayog L.K.A."/>
            <person name="Bruna J.R."/>
            <person name="Sabido E.M."/>
            <person name="Caspe D.P.C."/>
            <person name="de Los Santos E.L.C."/>
            <person name="Saludes J.P."/>
            <person name="Dalisay D.S."/>
        </authorList>
    </citation>
    <scope>NUCLEOTIDE SEQUENCE [LARGE SCALE GENOMIC DNA]</scope>
    <source>
        <strain evidence="2 3">DSD3025</strain>
    </source>
</reference>
<proteinExistence type="predicted"/>
<protein>
    <submittedName>
        <fullName evidence="2">Sugar phosphate isomerase/epimerase</fullName>
    </submittedName>
</protein>
<evidence type="ECO:0000259" key="1">
    <source>
        <dbReference type="Pfam" id="PF01261"/>
    </source>
</evidence>
<dbReference type="PANTHER" id="PTHR12110">
    <property type="entry name" value="HYDROXYPYRUVATE ISOMERASE"/>
    <property type="match status" value="1"/>
</dbReference>
<evidence type="ECO:0000313" key="3">
    <source>
        <dbReference type="Proteomes" id="UP001202244"/>
    </source>
</evidence>
<keyword evidence="2" id="KW-0413">Isomerase</keyword>
<gene>
    <name evidence="2" type="ORF">MMF93_03945</name>
</gene>
<dbReference type="RefSeq" id="WP_242749573.1">
    <property type="nucleotide sequence ID" value="NZ_CP093846.1"/>
</dbReference>
<dbReference type="Pfam" id="PF01261">
    <property type="entry name" value="AP_endonuc_2"/>
    <property type="match status" value="1"/>
</dbReference>
<keyword evidence="3" id="KW-1185">Reference proteome</keyword>
<sequence length="291" mass="31609">MTPESTLPPFELCGIGDEAAPSLERQLTAVRLLGWSRLELRSVDGVPVSELSAHAFARVVDAIAEAGVTVPCVDSRIANWARPVSTPFATDLSELDVLADRCAALGTRFVRIMSYPNDGLPEPHWEREVLSRIARLTARAERAGLVLVHENCAGWAASEPQRMLRMLDAAHGSPALRLLFDTGNGIAYGYRGAGLLREISPYVAHVHIKDGTGDTRRQHYTLPGEGDCEVAACLRHLYAHGYTGGLSIEPHVNLRPHEGWSDPAGDHVEPFVAYGRRLERLLATLRTGGGA</sequence>
<dbReference type="GO" id="GO:0016853">
    <property type="term" value="F:isomerase activity"/>
    <property type="evidence" value="ECO:0007669"/>
    <property type="project" value="UniProtKB-KW"/>
</dbReference>
<dbReference type="InterPro" id="IPR050312">
    <property type="entry name" value="IolE/XylAMocC-like"/>
</dbReference>
<dbReference type="EMBL" id="CP093846">
    <property type="protein sequence ID" value="UNS95736.1"/>
    <property type="molecule type" value="Genomic_DNA"/>
</dbReference>
<feature type="domain" description="Xylose isomerase-like TIM barrel" evidence="1">
    <location>
        <begin position="47"/>
        <end position="258"/>
    </location>
</feature>
<evidence type="ECO:0000313" key="2">
    <source>
        <dbReference type="EMBL" id="UNS95736.1"/>
    </source>
</evidence>
<organism evidence="2 3">
    <name type="scientific">Streptomyces tubbatahanensis</name>
    <dbReference type="NCBI Taxonomy" id="2923272"/>
    <lineage>
        <taxon>Bacteria</taxon>
        <taxon>Bacillati</taxon>
        <taxon>Actinomycetota</taxon>
        <taxon>Actinomycetes</taxon>
        <taxon>Kitasatosporales</taxon>
        <taxon>Streptomycetaceae</taxon>
        <taxon>Streptomyces</taxon>
    </lineage>
</organism>
<name>A0ABY3XMV3_9ACTN</name>
<accession>A0ABY3XMV3</accession>
<dbReference type="Proteomes" id="UP001202244">
    <property type="component" value="Chromosome"/>
</dbReference>
<dbReference type="Gene3D" id="3.20.20.150">
    <property type="entry name" value="Divalent-metal-dependent TIM barrel enzymes"/>
    <property type="match status" value="1"/>
</dbReference>